<feature type="binding site" evidence="10">
    <location>
        <position position="71"/>
    </location>
    <ligand>
        <name>Na(+)</name>
        <dbReference type="ChEBI" id="CHEBI:29101"/>
        <note>structural</note>
    </ligand>
</feature>
<dbReference type="InterPro" id="IPR003691">
    <property type="entry name" value="FluC"/>
</dbReference>
<reference evidence="11 12" key="1">
    <citation type="submission" date="2017-04" db="EMBL/GenBank/DDBJ databases">
        <authorList>
            <person name="Varghese N."/>
            <person name="Submissions S."/>
        </authorList>
    </citation>
    <scope>NUCLEOTIDE SEQUENCE [LARGE SCALE GENOMIC DNA]</scope>
    <source>
        <strain evidence="11 12">VKM Ac-1784</strain>
    </source>
</reference>
<evidence type="ECO:0000313" key="12">
    <source>
        <dbReference type="Proteomes" id="UP000194464"/>
    </source>
</evidence>
<evidence type="ECO:0000256" key="4">
    <source>
        <dbReference type="ARBA" id="ARBA00022989"/>
    </source>
</evidence>
<feature type="transmembrane region" description="Helical" evidence="10">
    <location>
        <begin position="61"/>
        <end position="81"/>
    </location>
</feature>
<comment type="subcellular location">
    <subcellularLocation>
        <location evidence="1 10">Cell membrane</location>
        <topology evidence="1 10">Multi-pass membrane protein</topology>
    </subcellularLocation>
</comment>
<dbReference type="EMBL" id="FXWJ01000004">
    <property type="protein sequence ID" value="SMQ72726.1"/>
    <property type="molecule type" value="Genomic_DNA"/>
</dbReference>
<keyword evidence="3 10" id="KW-0812">Transmembrane</keyword>
<keyword evidence="5 10" id="KW-0472">Membrane</keyword>
<feature type="transmembrane region" description="Helical" evidence="10">
    <location>
        <begin position="93"/>
        <end position="117"/>
    </location>
</feature>
<evidence type="ECO:0000256" key="1">
    <source>
        <dbReference type="ARBA" id="ARBA00004651"/>
    </source>
</evidence>
<comment type="catalytic activity">
    <reaction evidence="8">
        <text>fluoride(in) = fluoride(out)</text>
        <dbReference type="Rhea" id="RHEA:76159"/>
        <dbReference type="ChEBI" id="CHEBI:17051"/>
    </reaction>
    <physiologicalReaction direction="left-to-right" evidence="8">
        <dbReference type="Rhea" id="RHEA:76160"/>
    </physiologicalReaction>
</comment>
<proteinExistence type="inferred from homology"/>
<evidence type="ECO:0000256" key="2">
    <source>
        <dbReference type="ARBA" id="ARBA00022475"/>
    </source>
</evidence>
<comment type="caution">
    <text evidence="11">The sequence shown here is derived from an EMBL/GenBank/DDBJ whole genome shotgun (WGS) entry which is preliminary data.</text>
</comment>
<evidence type="ECO:0000256" key="6">
    <source>
        <dbReference type="ARBA" id="ARBA00023303"/>
    </source>
</evidence>
<evidence type="ECO:0000256" key="3">
    <source>
        <dbReference type="ARBA" id="ARBA00022692"/>
    </source>
</evidence>
<evidence type="ECO:0000256" key="5">
    <source>
        <dbReference type="ARBA" id="ARBA00023136"/>
    </source>
</evidence>
<keyword evidence="10" id="KW-0479">Metal-binding</keyword>
<evidence type="ECO:0000256" key="8">
    <source>
        <dbReference type="ARBA" id="ARBA00035585"/>
    </source>
</evidence>
<evidence type="ECO:0000256" key="7">
    <source>
        <dbReference type="ARBA" id="ARBA00035120"/>
    </source>
</evidence>
<protein>
    <recommendedName>
        <fullName evidence="10">Fluoride-specific ion channel FluC</fullName>
    </recommendedName>
</protein>
<feature type="binding site" evidence="10">
    <location>
        <position position="74"/>
    </location>
    <ligand>
        <name>Na(+)</name>
        <dbReference type="ChEBI" id="CHEBI:29101"/>
        <note>structural</note>
    </ligand>
</feature>
<feature type="transmembrane region" description="Helical" evidence="10">
    <location>
        <begin position="29"/>
        <end position="49"/>
    </location>
</feature>
<keyword evidence="4 10" id="KW-1133">Transmembrane helix</keyword>
<keyword evidence="10" id="KW-0813">Transport</keyword>
<evidence type="ECO:0000256" key="9">
    <source>
        <dbReference type="ARBA" id="ARBA00049940"/>
    </source>
</evidence>
<name>A0ABY1RH81_9MICO</name>
<organism evidence="11 12">
    <name type="scientific">Plantibacter elymi</name>
    <name type="common">nom. nud.</name>
    <dbReference type="NCBI Taxonomy" id="199708"/>
    <lineage>
        <taxon>Bacteria</taxon>
        <taxon>Bacillati</taxon>
        <taxon>Actinomycetota</taxon>
        <taxon>Actinomycetes</taxon>
        <taxon>Micrococcales</taxon>
        <taxon>Microbacteriaceae</taxon>
        <taxon>Plantibacter</taxon>
    </lineage>
</organism>
<keyword evidence="10" id="KW-0406">Ion transport</keyword>
<evidence type="ECO:0000256" key="10">
    <source>
        <dbReference type="HAMAP-Rule" id="MF_00454"/>
    </source>
</evidence>
<keyword evidence="2 10" id="KW-1003">Cell membrane</keyword>
<sequence>MVALGGAIGTGAREAISFAIPPIGGVPVAILGINVVGAFLLGLLLESLLRRGPDAGRRRDLRLFLGTGVLGGFTTYSALAADSSVLLIEGSALVGVLYAAGSVLLGVLASWGGIVLARRVGGGRS</sequence>
<keyword evidence="6 10" id="KW-0407">Ion channel</keyword>
<dbReference type="HAMAP" id="MF_00454">
    <property type="entry name" value="FluC"/>
    <property type="match status" value="1"/>
</dbReference>
<keyword evidence="12" id="KW-1185">Reference proteome</keyword>
<comment type="function">
    <text evidence="9 10">Fluoride-specific ion channel. Important for reducing fluoride concentration in the cell, thus reducing its toxicity.</text>
</comment>
<dbReference type="Proteomes" id="UP000194464">
    <property type="component" value="Unassembled WGS sequence"/>
</dbReference>
<accession>A0ABY1RH81</accession>
<comment type="activity regulation">
    <text evidence="10">Na(+) is not transported, but it plays an essential structural role and its presence is essential for fluoride channel function.</text>
</comment>
<keyword evidence="10" id="KW-0915">Sodium</keyword>
<dbReference type="Pfam" id="PF02537">
    <property type="entry name" value="CRCB"/>
    <property type="match status" value="1"/>
</dbReference>
<gene>
    <name evidence="10" type="primary">fluC</name>
    <name evidence="10" type="synonym">crcB</name>
    <name evidence="11" type="ORF">SAMN06295909_2987</name>
</gene>
<evidence type="ECO:0000313" key="11">
    <source>
        <dbReference type="EMBL" id="SMQ72726.1"/>
    </source>
</evidence>
<comment type="similarity">
    <text evidence="7 10">Belongs to the fluoride channel Fluc/FEX (TC 1.A.43) family.</text>
</comment>